<dbReference type="Proteomes" id="UP000646386">
    <property type="component" value="Chromosome"/>
</dbReference>
<reference evidence="1 2" key="2">
    <citation type="journal article" date="2021" name="Microorganisms">
        <title>The Ever-Expanding Pseudomonas Genus: Description of 43 New Species and Partition of the Pseudomonas putida Group.</title>
        <authorList>
            <person name="Girard L."/>
            <person name="Lood C."/>
            <person name="Hofte M."/>
            <person name="Vandamme P."/>
            <person name="Rokni-Zadeh H."/>
            <person name="van Noort V."/>
            <person name="Lavigne R."/>
            <person name="De Mot R."/>
        </authorList>
    </citation>
    <scope>NUCLEOTIDE SEQUENCE [LARGE SCALE GENOMIC DNA]</scope>
    <source>
        <strain evidence="1 2">ZA 5.3</strain>
    </source>
</reference>
<name>A0ABX8Q0N2_9PSED</name>
<evidence type="ECO:0000313" key="1">
    <source>
        <dbReference type="EMBL" id="QXI06826.1"/>
    </source>
</evidence>
<protein>
    <submittedName>
        <fullName evidence="1">Uncharacterized protein</fullName>
    </submittedName>
</protein>
<dbReference type="RefSeq" id="WP_217868263.1">
    <property type="nucleotide sequence ID" value="NZ_CP077089.1"/>
</dbReference>
<proteinExistence type="predicted"/>
<accession>A0ABX8Q0N2</accession>
<keyword evidence="2" id="KW-1185">Reference proteome</keyword>
<organism evidence="1 2">
    <name type="scientific">Pseudomonas tensinigenes</name>
    <dbReference type="NCBI Taxonomy" id="2745511"/>
    <lineage>
        <taxon>Bacteria</taxon>
        <taxon>Pseudomonadati</taxon>
        <taxon>Pseudomonadota</taxon>
        <taxon>Gammaproteobacteria</taxon>
        <taxon>Pseudomonadales</taxon>
        <taxon>Pseudomonadaceae</taxon>
        <taxon>Pseudomonas</taxon>
    </lineage>
</organism>
<reference evidence="1 2" key="1">
    <citation type="journal article" date="2020" name="Microorganisms">
        <title>Reliable Identification of Environmental Pseudomonas Isolates Using the rpoD Gene.</title>
        <authorList>
            <consortium name="The Broad Institute Genome Sequencing Platform"/>
            <person name="Girard L."/>
            <person name="Lood C."/>
            <person name="Rokni-Zadeh H."/>
            <person name="van Noort V."/>
            <person name="Lavigne R."/>
            <person name="De Mot R."/>
        </authorList>
    </citation>
    <scope>NUCLEOTIDE SEQUENCE [LARGE SCALE GENOMIC DNA]</scope>
    <source>
        <strain evidence="1 2">ZA 5.3</strain>
    </source>
</reference>
<sequence>MDDKRKNSTLADLKITKVFSGGEEIASGGRTFSSRANFTVTGPADSRLELLIDDGSKYYGQTNVAGDGFFLIDNLPEGKHEYVLSHGEDETDPFVMISVVTEPFIEMLEDSSGEEVENGGQTEDTDLKIKGLAKTGQIRIFNGAATAPIATFTVKPDRSWDGSLTLVTGQVYALKAKADDRTESDIYTVTIGEVSEGEVKITSLKDSEEGEIEDGGTTADTTLTIAGSAKDGEVKLLDGDNPTPIETFTAADGTWDGEIELTAGKTYVLKAEDVDGEKSETRTVTVSDEPEGEVKITGLTGISGEVRNETATPDTKLTIAGTASSSTVEVFAKDNLVPIKTFDVTDGEWNGELDFPTDTRYSLTAKAPQGNPTAAIDFYVGSPKQPAIGRIAEVGEGGNDLKDGDETVFTTLAFSGQAAGHFRLILRNGEEDLAPTSVAFDNAWQETLPDLKPGTYVFNAKTPSDSQSESITITIVDPEAPEQRLKQ</sequence>
<dbReference type="EMBL" id="CP077089">
    <property type="protein sequence ID" value="QXI06826.1"/>
    <property type="molecule type" value="Genomic_DNA"/>
</dbReference>
<gene>
    <name evidence="1" type="ORF">HU718_003785</name>
</gene>
<evidence type="ECO:0000313" key="2">
    <source>
        <dbReference type="Proteomes" id="UP000646386"/>
    </source>
</evidence>